<dbReference type="AlphaFoldDB" id="A0A562SGZ0"/>
<gene>
    <name evidence="1" type="ORF">IQ13_3217</name>
</gene>
<accession>A0A562SGZ0</accession>
<sequence length="107" mass="11972">MERIVNGHYADPSSTRDIVGITPSQFETIIVALQQWHKALEAIATANDDELEAIAELSKIGGFIPEEMNRDNLKTALAKTEKLVVEHYRNTYEILAAINQPYPGAEY</sequence>
<comment type="caution">
    <text evidence="1">The sequence shown here is derived from an EMBL/GenBank/DDBJ whole genome shotgun (WGS) entry which is preliminary data.</text>
</comment>
<dbReference type="RefSeq" id="WP_144887564.1">
    <property type="nucleotide sequence ID" value="NZ_VLLE01000005.1"/>
</dbReference>
<organism evidence="1 2">
    <name type="scientific">Lacibacter cauensis</name>
    <dbReference type="NCBI Taxonomy" id="510947"/>
    <lineage>
        <taxon>Bacteria</taxon>
        <taxon>Pseudomonadati</taxon>
        <taxon>Bacteroidota</taxon>
        <taxon>Chitinophagia</taxon>
        <taxon>Chitinophagales</taxon>
        <taxon>Chitinophagaceae</taxon>
        <taxon>Lacibacter</taxon>
    </lineage>
</organism>
<evidence type="ECO:0000313" key="2">
    <source>
        <dbReference type="Proteomes" id="UP000316167"/>
    </source>
</evidence>
<keyword evidence="2" id="KW-1185">Reference proteome</keyword>
<evidence type="ECO:0000313" key="1">
    <source>
        <dbReference type="EMBL" id="TWI80539.1"/>
    </source>
</evidence>
<name>A0A562SGZ0_9BACT</name>
<dbReference type="Proteomes" id="UP000316167">
    <property type="component" value="Unassembled WGS sequence"/>
</dbReference>
<reference evidence="1 2" key="1">
    <citation type="journal article" date="2015" name="Stand. Genomic Sci.">
        <title>Genomic Encyclopedia of Bacterial and Archaeal Type Strains, Phase III: the genomes of soil and plant-associated and newly described type strains.</title>
        <authorList>
            <person name="Whitman W.B."/>
            <person name="Woyke T."/>
            <person name="Klenk H.P."/>
            <person name="Zhou Y."/>
            <person name="Lilburn T.G."/>
            <person name="Beck B.J."/>
            <person name="De Vos P."/>
            <person name="Vandamme P."/>
            <person name="Eisen J.A."/>
            <person name="Garrity G."/>
            <person name="Hugenholtz P."/>
            <person name="Kyrpides N.C."/>
        </authorList>
    </citation>
    <scope>NUCLEOTIDE SEQUENCE [LARGE SCALE GENOMIC DNA]</scope>
    <source>
        <strain evidence="1 2">CGMCC 1.7271</strain>
    </source>
</reference>
<dbReference type="EMBL" id="VLLE01000005">
    <property type="protein sequence ID" value="TWI80539.1"/>
    <property type="molecule type" value="Genomic_DNA"/>
</dbReference>
<proteinExistence type="predicted"/>
<protein>
    <submittedName>
        <fullName evidence="1">Uncharacterized protein</fullName>
    </submittedName>
</protein>